<dbReference type="OrthoDB" id="9800519at2"/>
<dbReference type="GO" id="GO:0003700">
    <property type="term" value="F:DNA-binding transcription factor activity"/>
    <property type="evidence" value="ECO:0007669"/>
    <property type="project" value="TreeGrafter"/>
</dbReference>
<organism evidence="2 3">
    <name type="scientific">Alkalidesulfovibrio alkalitolerans DSM 16529</name>
    <dbReference type="NCBI Taxonomy" id="1121439"/>
    <lineage>
        <taxon>Bacteria</taxon>
        <taxon>Pseudomonadati</taxon>
        <taxon>Thermodesulfobacteriota</taxon>
        <taxon>Desulfovibrionia</taxon>
        <taxon>Desulfovibrionales</taxon>
        <taxon>Desulfovibrionaceae</taxon>
        <taxon>Alkalidesulfovibrio</taxon>
    </lineage>
</organism>
<proteinExistence type="predicted"/>
<keyword evidence="3" id="KW-1185">Reference proteome</keyword>
<dbReference type="GO" id="GO:0003677">
    <property type="term" value="F:DNA binding"/>
    <property type="evidence" value="ECO:0007669"/>
    <property type="project" value="UniProtKB-KW"/>
</dbReference>
<keyword evidence="1" id="KW-0238">DNA-binding</keyword>
<accession>S7T5T9</accession>
<sequence length="144" mass="15718">MKLSTRSRYGTRMLLDIALHGDNGPVTVMDISGRLDLPVKYLEKLVRLLKKGKYIKSKRGPKGGHVLAKSPDEITIGAIVRDLEGGLDLTDCLSGKNPCPKLDACSTRKVWAAATKGMLRELDALTLRDLINDATAEAESNCRI</sequence>
<dbReference type="InterPro" id="IPR036390">
    <property type="entry name" value="WH_DNA-bd_sf"/>
</dbReference>
<dbReference type="InterPro" id="IPR036388">
    <property type="entry name" value="WH-like_DNA-bd_sf"/>
</dbReference>
<dbReference type="Proteomes" id="UP000014975">
    <property type="component" value="Unassembled WGS sequence"/>
</dbReference>
<dbReference type="eggNOG" id="COG1959">
    <property type="taxonomic scope" value="Bacteria"/>
</dbReference>
<dbReference type="AlphaFoldDB" id="S7T5T9"/>
<dbReference type="InterPro" id="IPR000944">
    <property type="entry name" value="Tscrpt_reg_Rrf2"/>
</dbReference>
<gene>
    <name evidence="2" type="ORF">dsat_0754</name>
</gene>
<protein>
    <submittedName>
        <fullName evidence="2">Transcriptional regulator, BadM/Rrf2 family</fullName>
    </submittedName>
</protein>
<dbReference type="PROSITE" id="PS51197">
    <property type="entry name" value="HTH_RRF2_2"/>
    <property type="match status" value="1"/>
</dbReference>
<dbReference type="PANTHER" id="PTHR33221:SF5">
    <property type="entry name" value="HTH-TYPE TRANSCRIPTIONAL REGULATOR ISCR"/>
    <property type="match status" value="1"/>
</dbReference>
<dbReference type="PATRIC" id="fig|1121439.3.peg.2115"/>
<dbReference type="Pfam" id="PF02082">
    <property type="entry name" value="Rrf2"/>
    <property type="match status" value="1"/>
</dbReference>
<dbReference type="SUPFAM" id="SSF46785">
    <property type="entry name" value="Winged helix' DNA-binding domain"/>
    <property type="match status" value="1"/>
</dbReference>
<dbReference type="STRING" id="1121439.dsat_0754"/>
<comment type="caution">
    <text evidence="2">The sequence shown here is derived from an EMBL/GenBank/DDBJ whole genome shotgun (WGS) entry which is preliminary data.</text>
</comment>
<dbReference type="NCBIfam" id="TIGR00738">
    <property type="entry name" value="rrf2_super"/>
    <property type="match status" value="1"/>
</dbReference>
<dbReference type="EMBL" id="ATHI01000027">
    <property type="protein sequence ID" value="EPR32402.1"/>
    <property type="molecule type" value="Genomic_DNA"/>
</dbReference>
<evidence type="ECO:0000256" key="1">
    <source>
        <dbReference type="ARBA" id="ARBA00023125"/>
    </source>
</evidence>
<evidence type="ECO:0000313" key="3">
    <source>
        <dbReference type="Proteomes" id="UP000014975"/>
    </source>
</evidence>
<dbReference type="GO" id="GO:0005829">
    <property type="term" value="C:cytosol"/>
    <property type="evidence" value="ECO:0007669"/>
    <property type="project" value="TreeGrafter"/>
</dbReference>
<reference evidence="2 3" key="1">
    <citation type="journal article" date="2013" name="Genome Announc.">
        <title>Draft genome sequences for three mercury-methylating, sulfate-reducing bacteria.</title>
        <authorList>
            <person name="Brown S.D."/>
            <person name="Hurt R.A.Jr."/>
            <person name="Gilmour C.C."/>
            <person name="Elias D.A."/>
        </authorList>
    </citation>
    <scope>NUCLEOTIDE SEQUENCE [LARGE SCALE GENOMIC DNA]</scope>
    <source>
        <strain evidence="2 3">DSM 16529</strain>
    </source>
</reference>
<name>S7T5T9_9BACT</name>
<dbReference type="Gene3D" id="1.10.10.10">
    <property type="entry name" value="Winged helix-like DNA-binding domain superfamily/Winged helix DNA-binding domain"/>
    <property type="match status" value="1"/>
</dbReference>
<dbReference type="PANTHER" id="PTHR33221">
    <property type="entry name" value="WINGED HELIX-TURN-HELIX TRANSCRIPTIONAL REGULATOR, RRF2 FAMILY"/>
    <property type="match status" value="1"/>
</dbReference>
<dbReference type="RefSeq" id="WP_020887451.1">
    <property type="nucleotide sequence ID" value="NZ_ATHI01000027.1"/>
</dbReference>
<evidence type="ECO:0000313" key="2">
    <source>
        <dbReference type="EMBL" id="EPR32402.1"/>
    </source>
</evidence>